<dbReference type="AlphaFoldDB" id="A0A077QNT8"/>
<dbReference type="GO" id="GO:0003677">
    <property type="term" value="F:DNA binding"/>
    <property type="evidence" value="ECO:0007669"/>
    <property type="project" value="InterPro"/>
</dbReference>
<dbReference type="HOGENOM" id="CLU_2557510_0_0_6"/>
<keyword evidence="2" id="KW-1133">Transmembrane helix</keyword>
<feature type="transmembrane region" description="Helical" evidence="2">
    <location>
        <begin position="17"/>
        <end position="37"/>
    </location>
</feature>
<keyword evidence="2" id="KW-0472">Membrane</keyword>
<evidence type="ECO:0000256" key="1">
    <source>
        <dbReference type="SAM" id="MobiDB-lite"/>
    </source>
</evidence>
<protein>
    <submittedName>
        <fullName evidence="3">Uncharacterized protein</fullName>
    </submittedName>
</protein>
<name>A0A077QNT8_XENBV</name>
<evidence type="ECO:0000256" key="2">
    <source>
        <dbReference type="SAM" id="Phobius"/>
    </source>
</evidence>
<dbReference type="RefSeq" id="WP_038182391.1">
    <property type="nucleotide sequence ID" value="NZ_CAWLWA010000064.1"/>
</dbReference>
<sequence length="82" mass="8752">MSESQLGRIDRPQHNPVLILIPGFALTAVLTAIAIHVGDMPGFINMGLMTDKTAPESGQISPTLSPDGAETKMLHRSDRKTG</sequence>
<organism evidence="3 4">
    <name type="scientific">Xenorhabdus bovienii str. Intermedium</name>
    <dbReference type="NCBI Taxonomy" id="1379677"/>
    <lineage>
        <taxon>Bacteria</taxon>
        <taxon>Pseudomonadati</taxon>
        <taxon>Pseudomonadota</taxon>
        <taxon>Gammaproteobacteria</taxon>
        <taxon>Enterobacterales</taxon>
        <taxon>Morganellaceae</taxon>
        <taxon>Xenorhabdus</taxon>
    </lineage>
</organism>
<feature type="region of interest" description="Disordered" evidence="1">
    <location>
        <begin position="52"/>
        <end position="82"/>
    </location>
</feature>
<gene>
    <name evidence="3" type="ORF">XBI1_840089</name>
</gene>
<feature type="compositionally biased region" description="Basic and acidic residues" evidence="1">
    <location>
        <begin position="69"/>
        <end position="82"/>
    </location>
</feature>
<dbReference type="Proteomes" id="UP000028480">
    <property type="component" value="Unassembled WGS sequence"/>
</dbReference>
<evidence type="ECO:0000313" key="3">
    <source>
        <dbReference type="EMBL" id="CDH35179.1"/>
    </source>
</evidence>
<evidence type="ECO:0000313" key="4">
    <source>
        <dbReference type="Proteomes" id="UP000028480"/>
    </source>
</evidence>
<comment type="caution">
    <text evidence="3">The sequence shown here is derived from an EMBL/GenBank/DDBJ whole genome shotgun (WGS) entry which is preliminary data.</text>
</comment>
<reference evidence="3" key="1">
    <citation type="submission" date="2013-07" db="EMBL/GenBank/DDBJ databases">
        <title>Sub-species coevolution in mutualistic symbiosis.</title>
        <authorList>
            <person name="Murfin K."/>
            <person name="Klassen J."/>
            <person name="Lee M."/>
            <person name="Forst S."/>
            <person name="Stock P."/>
            <person name="Goodrich-Blair H."/>
        </authorList>
    </citation>
    <scope>NUCLEOTIDE SEQUENCE [LARGE SCALE GENOMIC DNA]</scope>
    <source>
        <strain evidence="3">Intermedium</strain>
    </source>
</reference>
<dbReference type="InterPro" id="IPR010982">
    <property type="entry name" value="Lambda_DNA-bd_dom_sf"/>
</dbReference>
<accession>A0A077QNT8</accession>
<dbReference type="EMBL" id="CBTB010000295">
    <property type="protein sequence ID" value="CDH35179.1"/>
    <property type="molecule type" value="Genomic_DNA"/>
</dbReference>
<keyword evidence="2" id="KW-0812">Transmembrane</keyword>
<dbReference type="Gene3D" id="1.10.260.40">
    <property type="entry name" value="lambda repressor-like DNA-binding domains"/>
    <property type="match status" value="1"/>
</dbReference>
<proteinExistence type="predicted"/>